<accession>A0A1X2DPG4</accession>
<feature type="domain" description="Acyl-CoA dehydrogenase/oxidase N-terminal" evidence="5">
    <location>
        <begin position="15"/>
        <end position="107"/>
    </location>
</feature>
<dbReference type="Gene3D" id="1.10.540.10">
    <property type="entry name" value="Acyl-CoA dehydrogenase/oxidase, N-terminal domain"/>
    <property type="match status" value="1"/>
</dbReference>
<dbReference type="Proteomes" id="UP000193317">
    <property type="component" value="Unassembled WGS sequence"/>
</dbReference>
<dbReference type="GO" id="GO:0005737">
    <property type="term" value="C:cytoplasm"/>
    <property type="evidence" value="ECO:0007669"/>
    <property type="project" value="TreeGrafter"/>
</dbReference>
<keyword evidence="1" id="KW-0285">Flavoprotein</keyword>
<feature type="domain" description="Acyl-CoA dehydrogenase C-terminal" evidence="6">
    <location>
        <begin position="239"/>
        <end position="370"/>
    </location>
</feature>
<evidence type="ECO:0000313" key="7">
    <source>
        <dbReference type="EMBL" id="ORW90051.1"/>
    </source>
</evidence>
<dbReference type="EMBL" id="LQPW01000165">
    <property type="protein sequence ID" value="ORW90051.1"/>
    <property type="molecule type" value="Genomic_DNA"/>
</dbReference>
<gene>
    <name evidence="7" type="ORF">AWC27_11725</name>
</gene>
<dbReference type="GO" id="GO:0033539">
    <property type="term" value="P:fatty acid beta-oxidation using acyl-CoA dehydrogenase"/>
    <property type="evidence" value="ECO:0007669"/>
    <property type="project" value="TreeGrafter"/>
</dbReference>
<dbReference type="OrthoDB" id="3404950at2"/>
<keyword evidence="3" id="KW-0560">Oxidoreductase</keyword>
<dbReference type="InterPro" id="IPR009100">
    <property type="entry name" value="AcylCoA_DH/oxidase_NM_dom_sf"/>
</dbReference>
<dbReference type="SUPFAM" id="SSF56645">
    <property type="entry name" value="Acyl-CoA dehydrogenase NM domain-like"/>
    <property type="match status" value="1"/>
</dbReference>
<dbReference type="GO" id="GO:0016712">
    <property type="term" value="F:oxidoreductase activity, acting on paired donors, with incorporation or reduction of molecular oxygen, reduced flavin or flavoprotein as one donor, and incorporation of one atom of oxygen"/>
    <property type="evidence" value="ECO:0007669"/>
    <property type="project" value="TreeGrafter"/>
</dbReference>
<dbReference type="InterPro" id="IPR050741">
    <property type="entry name" value="Acyl-CoA_dehydrogenase"/>
</dbReference>
<dbReference type="Pfam" id="PF08028">
    <property type="entry name" value="Acyl-CoA_dh_2"/>
    <property type="match status" value="1"/>
</dbReference>
<evidence type="ECO:0000259" key="6">
    <source>
        <dbReference type="Pfam" id="PF08028"/>
    </source>
</evidence>
<proteinExistence type="inferred from homology"/>
<dbReference type="InterPro" id="IPR013786">
    <property type="entry name" value="AcylCoA_DH/ox_N"/>
</dbReference>
<dbReference type="RefSeq" id="WP_085673025.1">
    <property type="nucleotide sequence ID" value="NZ_JACKRU010000822.1"/>
</dbReference>
<dbReference type="PIRSF" id="PIRSF016578">
    <property type="entry name" value="HsaA"/>
    <property type="match status" value="1"/>
</dbReference>
<dbReference type="PANTHER" id="PTHR48083:SF19">
    <property type="entry name" value="FLAVIN-DEPENDENT MONOOXYGENASE, OXYGENASE SUBUNIT HSAA"/>
    <property type="match status" value="1"/>
</dbReference>
<evidence type="ECO:0000256" key="2">
    <source>
        <dbReference type="ARBA" id="ARBA00022827"/>
    </source>
</evidence>
<dbReference type="InterPro" id="IPR013107">
    <property type="entry name" value="Acyl-CoA_DH_C"/>
</dbReference>
<dbReference type="GO" id="GO:0003995">
    <property type="term" value="F:acyl-CoA dehydrogenase activity"/>
    <property type="evidence" value="ECO:0007669"/>
    <property type="project" value="TreeGrafter"/>
</dbReference>
<dbReference type="Gene3D" id="1.20.140.10">
    <property type="entry name" value="Butyryl-CoA Dehydrogenase, subunit A, domain 3"/>
    <property type="match status" value="1"/>
</dbReference>
<dbReference type="Gene3D" id="2.40.110.10">
    <property type="entry name" value="Butyryl-CoA Dehydrogenase, subunit A, domain 2"/>
    <property type="match status" value="1"/>
</dbReference>
<dbReference type="AlphaFoldDB" id="A0A1X2DPG4"/>
<keyword evidence="8" id="KW-1185">Reference proteome</keyword>
<keyword evidence="2" id="KW-0274">FAD</keyword>
<comment type="caution">
    <text evidence="7">The sequence shown here is derived from an EMBL/GenBank/DDBJ whole genome shotgun (WGS) entry which is preliminary data.</text>
</comment>
<dbReference type="SUPFAM" id="SSF47203">
    <property type="entry name" value="Acyl-CoA dehydrogenase C-terminal domain-like"/>
    <property type="match status" value="1"/>
</dbReference>
<dbReference type="InterPro" id="IPR037069">
    <property type="entry name" value="AcylCoA_DH/ox_N_sf"/>
</dbReference>
<evidence type="ECO:0000256" key="1">
    <source>
        <dbReference type="ARBA" id="ARBA00022630"/>
    </source>
</evidence>
<organism evidence="7 8">
    <name type="scientific">Mycobacterium szulgai</name>
    <dbReference type="NCBI Taxonomy" id="1787"/>
    <lineage>
        <taxon>Bacteria</taxon>
        <taxon>Bacillati</taxon>
        <taxon>Actinomycetota</taxon>
        <taxon>Actinomycetes</taxon>
        <taxon>Mycobacteriales</taxon>
        <taxon>Mycobacteriaceae</taxon>
        <taxon>Mycobacterium</taxon>
    </lineage>
</organism>
<dbReference type="GO" id="GO:0050660">
    <property type="term" value="F:flavin adenine dinucleotide binding"/>
    <property type="evidence" value="ECO:0007669"/>
    <property type="project" value="InterPro"/>
</dbReference>
<evidence type="ECO:0000256" key="4">
    <source>
        <dbReference type="ARBA" id="ARBA00049661"/>
    </source>
</evidence>
<sequence>MIEETLQDVDLVERVRAVLPSIAARAAETESLRRVPVENVDALREAGYLSALVPAKYGGLELSLTKVGTATRLIARACPSTAWAMGLLMLHCHPIANFSEQLQHEIWGSGAQPLICSSVAPVGKTTKTKGGIRLSGRFSFSSGCEHAGWAILGFSLPNANGDAEPHFAVVPRHDYSIDDVWFAMGLRGSGSQDLVVEDAFVPHHRYEKMWLLNTGQASGFASHPAPVYRLPFAPVNSLTFPAVALGAAEALRDLYRDRISTRVRSYTGAKVVESSPALMRLAESSHELDAAARILDGHWSDMDARSQSPDIAGMDEWVTWRTGQTYATRLAVRAADRLFEAAGGGAIRNDNPIQRYWRDIHTAASHAYCDYDVAAQMFGSYLAQVAPPAGVF</sequence>
<name>A0A1X2DPG4_MYCSZ</name>
<dbReference type="Pfam" id="PF02771">
    <property type="entry name" value="Acyl-CoA_dh_N"/>
    <property type="match status" value="1"/>
</dbReference>
<evidence type="ECO:0000259" key="5">
    <source>
        <dbReference type="Pfam" id="PF02771"/>
    </source>
</evidence>
<evidence type="ECO:0000256" key="3">
    <source>
        <dbReference type="ARBA" id="ARBA00023002"/>
    </source>
</evidence>
<protein>
    <submittedName>
        <fullName evidence="7">Acyl-CoA dehydrogenase</fullName>
    </submittedName>
</protein>
<evidence type="ECO:0000313" key="8">
    <source>
        <dbReference type="Proteomes" id="UP000193317"/>
    </source>
</evidence>
<reference evidence="7 8" key="1">
    <citation type="submission" date="2016-01" db="EMBL/GenBank/DDBJ databases">
        <title>The new phylogeny of the genus Mycobacterium.</title>
        <authorList>
            <person name="Tarcisio F."/>
            <person name="Conor M."/>
            <person name="Antonella G."/>
            <person name="Elisabetta G."/>
            <person name="Giulia F.S."/>
            <person name="Sara T."/>
            <person name="Anna F."/>
            <person name="Clotilde B."/>
            <person name="Roberto B."/>
            <person name="Veronica D.S."/>
            <person name="Fabio R."/>
            <person name="Monica P."/>
            <person name="Olivier J."/>
            <person name="Enrico T."/>
            <person name="Nicola S."/>
        </authorList>
    </citation>
    <scope>NUCLEOTIDE SEQUENCE [LARGE SCALE GENOMIC DNA]</scope>
    <source>
        <strain evidence="7 8">DSM 44166</strain>
    </source>
</reference>
<dbReference type="InterPro" id="IPR036250">
    <property type="entry name" value="AcylCo_DH-like_C"/>
</dbReference>
<dbReference type="PANTHER" id="PTHR48083">
    <property type="entry name" value="MEDIUM-CHAIN SPECIFIC ACYL-COA DEHYDROGENASE, MITOCHONDRIAL-RELATED"/>
    <property type="match status" value="1"/>
</dbReference>
<comment type="similarity">
    <text evidence="4">Belongs to the HpaH/HsaA monooxygenase family.</text>
</comment>
<dbReference type="InterPro" id="IPR046373">
    <property type="entry name" value="Acyl-CoA_Oxase/DH_mid-dom_sf"/>
</dbReference>